<evidence type="ECO:0000313" key="2">
    <source>
        <dbReference type="EMBL" id="AHH20866.1"/>
    </source>
</evidence>
<organism evidence="2 3">
    <name type="scientific">Nocardia nova SH22a</name>
    <dbReference type="NCBI Taxonomy" id="1415166"/>
    <lineage>
        <taxon>Bacteria</taxon>
        <taxon>Bacillati</taxon>
        <taxon>Actinomycetota</taxon>
        <taxon>Actinomycetes</taxon>
        <taxon>Mycobacteriales</taxon>
        <taxon>Nocardiaceae</taxon>
        <taxon>Nocardia</taxon>
    </lineage>
</organism>
<gene>
    <name evidence="2" type="ORF">NONO_c60900</name>
</gene>
<sequence>MPAMEPAVARSFTRLTALLMLVFAGVYGLITIVGGAARWGAPAYEVALQVPGSPQSWGAVLFGASVVGLLGFATGALPVIMVGFALCAGWATCFALCIGVVAARNESVGWGGVVTWAFLALLYAACTAAGGSRFHAPAV</sequence>
<dbReference type="Proteomes" id="UP000019150">
    <property type="component" value="Chromosome"/>
</dbReference>
<evidence type="ECO:0000313" key="3">
    <source>
        <dbReference type="Proteomes" id="UP000019150"/>
    </source>
</evidence>
<accession>W5TUM9</accession>
<keyword evidence="1" id="KW-1133">Transmembrane helix</keyword>
<feature type="transmembrane region" description="Helical" evidence="1">
    <location>
        <begin position="84"/>
        <end position="102"/>
    </location>
</feature>
<dbReference type="KEGG" id="nno:NONO_c60900"/>
<feature type="transmembrane region" description="Helical" evidence="1">
    <location>
        <begin position="57"/>
        <end position="77"/>
    </location>
</feature>
<keyword evidence="3" id="KW-1185">Reference proteome</keyword>
<proteinExistence type="predicted"/>
<keyword evidence="1" id="KW-0812">Transmembrane</keyword>
<feature type="transmembrane region" description="Helical" evidence="1">
    <location>
        <begin position="12"/>
        <end position="37"/>
    </location>
</feature>
<dbReference type="STRING" id="1415166.NONO_c60900"/>
<dbReference type="HOGENOM" id="CLU_1843043_0_0_11"/>
<evidence type="ECO:0008006" key="4">
    <source>
        <dbReference type="Google" id="ProtNLM"/>
    </source>
</evidence>
<dbReference type="AlphaFoldDB" id="W5TUM9"/>
<keyword evidence="1" id="KW-0472">Membrane</keyword>
<evidence type="ECO:0000256" key="1">
    <source>
        <dbReference type="SAM" id="Phobius"/>
    </source>
</evidence>
<protein>
    <recommendedName>
        <fullName evidence="4">Integral membrane protein</fullName>
    </recommendedName>
</protein>
<reference evidence="2 3" key="1">
    <citation type="journal article" date="2014" name="Appl. Environ. Microbiol.">
        <title>Insights into the Microbial Degradation of Rubber and Gutta-Percha by Analysis of the Complete Genome of Nocardia nova SH22a.</title>
        <authorList>
            <person name="Luo Q."/>
            <person name="Hiessl S."/>
            <person name="Poehlein A."/>
            <person name="Daniel R."/>
            <person name="Steinbuchel A."/>
        </authorList>
    </citation>
    <scope>NUCLEOTIDE SEQUENCE [LARGE SCALE GENOMIC DNA]</scope>
    <source>
        <strain evidence="2">SH22a</strain>
    </source>
</reference>
<dbReference type="PATRIC" id="fig|1415166.3.peg.6266"/>
<name>W5TUM9_9NOCA</name>
<feature type="transmembrane region" description="Helical" evidence="1">
    <location>
        <begin position="108"/>
        <end position="126"/>
    </location>
</feature>
<dbReference type="EMBL" id="CP006850">
    <property type="protein sequence ID" value="AHH20866.1"/>
    <property type="molecule type" value="Genomic_DNA"/>
</dbReference>